<keyword evidence="2" id="KW-1185">Reference proteome</keyword>
<organism evidence="1 2">
    <name type="scientific">Hyaloscypha variabilis (strain UAMH 11265 / GT02V1 / F)</name>
    <name type="common">Meliniomyces variabilis</name>
    <dbReference type="NCBI Taxonomy" id="1149755"/>
    <lineage>
        <taxon>Eukaryota</taxon>
        <taxon>Fungi</taxon>
        <taxon>Dikarya</taxon>
        <taxon>Ascomycota</taxon>
        <taxon>Pezizomycotina</taxon>
        <taxon>Leotiomycetes</taxon>
        <taxon>Helotiales</taxon>
        <taxon>Hyaloscyphaceae</taxon>
        <taxon>Hyaloscypha</taxon>
        <taxon>Hyaloscypha variabilis</taxon>
    </lineage>
</organism>
<evidence type="ECO:0008006" key="3">
    <source>
        <dbReference type="Google" id="ProtNLM"/>
    </source>
</evidence>
<name>A0A2J6SBI0_HYAVF</name>
<dbReference type="EMBL" id="KZ613937">
    <property type="protein sequence ID" value="PMD48127.1"/>
    <property type="molecule type" value="Genomic_DNA"/>
</dbReference>
<sequence>KVAAQEAVHVATIETLLTSNGAKTVAPCKYTFPVSNTNDFLLQANVITSASIGAVNALTALIAQSDPDLVTSTSSIITIEARHDAFFRIAVAQVPNPTPFDTPLSPTYAFNLVLAFVEP</sequence>
<proteinExistence type="predicted"/>
<accession>A0A2J6SBI0</accession>
<evidence type="ECO:0000313" key="1">
    <source>
        <dbReference type="EMBL" id="PMD48127.1"/>
    </source>
</evidence>
<dbReference type="OrthoDB" id="1001765at2759"/>
<reference evidence="1 2" key="1">
    <citation type="submission" date="2016-04" db="EMBL/GenBank/DDBJ databases">
        <title>A degradative enzymes factory behind the ericoid mycorrhizal symbiosis.</title>
        <authorList>
            <consortium name="DOE Joint Genome Institute"/>
            <person name="Martino E."/>
            <person name="Morin E."/>
            <person name="Grelet G."/>
            <person name="Kuo A."/>
            <person name="Kohler A."/>
            <person name="Daghino S."/>
            <person name="Barry K."/>
            <person name="Choi C."/>
            <person name="Cichocki N."/>
            <person name="Clum A."/>
            <person name="Copeland A."/>
            <person name="Hainaut M."/>
            <person name="Haridas S."/>
            <person name="Labutti K."/>
            <person name="Lindquist E."/>
            <person name="Lipzen A."/>
            <person name="Khouja H.-R."/>
            <person name="Murat C."/>
            <person name="Ohm R."/>
            <person name="Olson A."/>
            <person name="Spatafora J."/>
            <person name="Veneault-Fourrey C."/>
            <person name="Henrissat B."/>
            <person name="Grigoriev I."/>
            <person name="Martin F."/>
            <person name="Perotto S."/>
        </authorList>
    </citation>
    <scope>NUCLEOTIDE SEQUENCE [LARGE SCALE GENOMIC DNA]</scope>
    <source>
        <strain evidence="1 2">F</strain>
    </source>
</reference>
<dbReference type="Pfam" id="PF13668">
    <property type="entry name" value="Ferritin_2"/>
    <property type="match status" value="1"/>
</dbReference>
<feature type="non-terminal residue" evidence="1">
    <location>
        <position position="119"/>
    </location>
</feature>
<evidence type="ECO:0000313" key="2">
    <source>
        <dbReference type="Proteomes" id="UP000235786"/>
    </source>
</evidence>
<dbReference type="Proteomes" id="UP000235786">
    <property type="component" value="Unassembled WGS sequence"/>
</dbReference>
<dbReference type="AlphaFoldDB" id="A0A2J6SBI0"/>
<gene>
    <name evidence="1" type="ORF">L207DRAFT_391737</name>
</gene>
<feature type="non-terminal residue" evidence="1">
    <location>
        <position position="1"/>
    </location>
</feature>
<protein>
    <recommendedName>
        <fullName evidence="3">Ferritin-like domain-containing protein</fullName>
    </recommendedName>
</protein>